<gene>
    <name evidence="1" type="ORF">J2T19_002701</name>
</gene>
<dbReference type="EMBL" id="JAUSTI010000006">
    <property type="protein sequence ID" value="MDQ0171249.1"/>
    <property type="molecule type" value="Genomic_DNA"/>
</dbReference>
<comment type="caution">
    <text evidence="1">The sequence shown here is derived from an EMBL/GenBank/DDBJ whole genome shotgun (WGS) entry which is preliminary data.</text>
</comment>
<sequence length="186" mass="21333">MSGYFSVCSTYMYQHRYMDFLLANYKELNMPYPFPVTLSYISSPLLIHGGAILYFDDEDEPAGALGYIYGTGENDYEDRHVIQIQVAFLTEQNRGSRLFLEGLCFLIQHLAEQADAELPQEIHFWTAKDVRKHRLFSKFAKQSENVEGEYGGMSGYKVSLAHLRTYITSLSRDRRVRVCDPEGGTS</sequence>
<evidence type="ECO:0008006" key="3">
    <source>
        <dbReference type="Google" id="ProtNLM"/>
    </source>
</evidence>
<accession>A0ABT9WDA2</accession>
<protein>
    <recommendedName>
        <fullName evidence="3">GNAT family N-acetyltransferase</fullName>
    </recommendedName>
</protein>
<dbReference type="Proteomes" id="UP001233836">
    <property type="component" value="Unassembled WGS sequence"/>
</dbReference>
<dbReference type="RefSeq" id="WP_307216419.1">
    <property type="nucleotide sequence ID" value="NZ_JAUSTI010000006.1"/>
</dbReference>
<organism evidence="1 2">
    <name type="scientific">Paenibacillus tundrae</name>
    <dbReference type="NCBI Taxonomy" id="528187"/>
    <lineage>
        <taxon>Bacteria</taxon>
        <taxon>Bacillati</taxon>
        <taxon>Bacillota</taxon>
        <taxon>Bacilli</taxon>
        <taxon>Bacillales</taxon>
        <taxon>Paenibacillaceae</taxon>
        <taxon>Paenibacillus</taxon>
    </lineage>
</organism>
<evidence type="ECO:0000313" key="1">
    <source>
        <dbReference type="EMBL" id="MDQ0171249.1"/>
    </source>
</evidence>
<keyword evidence="2" id="KW-1185">Reference proteome</keyword>
<reference evidence="1 2" key="1">
    <citation type="submission" date="2023-07" db="EMBL/GenBank/DDBJ databases">
        <title>Sorghum-associated microbial communities from plants grown in Nebraska, USA.</title>
        <authorList>
            <person name="Schachtman D."/>
        </authorList>
    </citation>
    <scope>NUCLEOTIDE SEQUENCE [LARGE SCALE GENOMIC DNA]</scope>
    <source>
        <strain evidence="1 2">DS1314</strain>
    </source>
</reference>
<name>A0ABT9WDA2_9BACL</name>
<proteinExistence type="predicted"/>
<evidence type="ECO:0000313" key="2">
    <source>
        <dbReference type="Proteomes" id="UP001233836"/>
    </source>
</evidence>